<feature type="signal peptide" evidence="1">
    <location>
        <begin position="1"/>
        <end position="18"/>
    </location>
</feature>
<feature type="chain" id="PRO_5042819809" evidence="1">
    <location>
        <begin position="19"/>
        <end position="327"/>
    </location>
</feature>
<dbReference type="EMBL" id="WIXE01003956">
    <property type="protein sequence ID" value="KAK5983454.1"/>
    <property type="molecule type" value="Genomic_DNA"/>
</dbReference>
<gene>
    <name evidence="2" type="ORF">GCK32_001847</name>
</gene>
<evidence type="ECO:0000256" key="1">
    <source>
        <dbReference type="SAM" id="SignalP"/>
    </source>
</evidence>
<organism evidence="2 3">
    <name type="scientific">Trichostrongylus colubriformis</name>
    <name type="common">Black scour worm</name>
    <dbReference type="NCBI Taxonomy" id="6319"/>
    <lineage>
        <taxon>Eukaryota</taxon>
        <taxon>Metazoa</taxon>
        <taxon>Ecdysozoa</taxon>
        <taxon>Nematoda</taxon>
        <taxon>Chromadorea</taxon>
        <taxon>Rhabditida</taxon>
        <taxon>Rhabditina</taxon>
        <taxon>Rhabditomorpha</taxon>
        <taxon>Strongyloidea</taxon>
        <taxon>Trichostrongylidae</taxon>
        <taxon>Trichostrongylus</taxon>
    </lineage>
</organism>
<evidence type="ECO:0000313" key="2">
    <source>
        <dbReference type="EMBL" id="KAK5983454.1"/>
    </source>
</evidence>
<keyword evidence="1" id="KW-0732">Signal</keyword>
<sequence>MELMVLIFVLCLLVHAHGDNRNHPPALPERVGRVSLPQGPINERDRLDEIAMLVYGHNVSMIQYLYSVTRTEKSYRGKPVFQIFKQRYTSRSRRNYRLLINKVHEVFLNLAKSNWTRSQARKTLIEEWLKLSKDYRGYLRGDHPAFVVIDDMRAWNQKTTTLVTPKPGREASTQAEGPHGRLDEIAMLVYGHNVSRIQYLYSVTHTEKSYRGKPVFQIFEQRYADRGRRLRRNYRLLTKKVHEVFLNLAKSNWTRSQARKSMVKEWLQASADASDGIDKYAHPAFVKFCVQLIVIFFTAKKEFDEYLNKCSTCLPRLPWANQSDEKK</sequence>
<reference evidence="2 3" key="1">
    <citation type="submission" date="2019-10" db="EMBL/GenBank/DDBJ databases">
        <title>Assembly and Annotation for the nematode Trichostrongylus colubriformis.</title>
        <authorList>
            <person name="Martin J."/>
        </authorList>
    </citation>
    <scope>NUCLEOTIDE SEQUENCE [LARGE SCALE GENOMIC DNA]</scope>
    <source>
        <strain evidence="2">G859</strain>
        <tissue evidence="2">Whole worm</tissue>
    </source>
</reference>
<keyword evidence="3" id="KW-1185">Reference proteome</keyword>
<name>A0AAN8FU61_TRICO</name>
<evidence type="ECO:0000313" key="3">
    <source>
        <dbReference type="Proteomes" id="UP001331761"/>
    </source>
</evidence>
<protein>
    <submittedName>
        <fullName evidence="2">Uncharacterized protein</fullName>
    </submittedName>
</protein>
<comment type="caution">
    <text evidence="2">The sequence shown here is derived from an EMBL/GenBank/DDBJ whole genome shotgun (WGS) entry which is preliminary data.</text>
</comment>
<accession>A0AAN8FU61</accession>
<dbReference type="AlphaFoldDB" id="A0AAN8FU61"/>
<proteinExistence type="predicted"/>
<dbReference type="Proteomes" id="UP001331761">
    <property type="component" value="Unassembled WGS sequence"/>
</dbReference>